<dbReference type="Proteomes" id="UP000440224">
    <property type="component" value="Unassembled WGS sequence"/>
</dbReference>
<comment type="subcellular location">
    <subcellularLocation>
        <location evidence="1">Membrane</location>
        <topology evidence="1">Multi-pass membrane protein</topology>
    </subcellularLocation>
</comment>
<organism evidence="11 12">
    <name type="scientific">Polyangium spumosum</name>
    <dbReference type="NCBI Taxonomy" id="889282"/>
    <lineage>
        <taxon>Bacteria</taxon>
        <taxon>Pseudomonadati</taxon>
        <taxon>Myxococcota</taxon>
        <taxon>Polyangia</taxon>
        <taxon>Polyangiales</taxon>
        <taxon>Polyangiaceae</taxon>
        <taxon>Polyangium</taxon>
    </lineage>
</organism>
<feature type="transmembrane region" description="Helical" evidence="10">
    <location>
        <begin position="209"/>
        <end position="228"/>
    </location>
</feature>
<dbReference type="GO" id="GO:0034707">
    <property type="term" value="C:chloride channel complex"/>
    <property type="evidence" value="ECO:0007669"/>
    <property type="project" value="UniProtKB-KW"/>
</dbReference>
<evidence type="ECO:0000313" key="12">
    <source>
        <dbReference type="Proteomes" id="UP000440224"/>
    </source>
</evidence>
<dbReference type="InterPro" id="IPR001807">
    <property type="entry name" value="ClC"/>
</dbReference>
<dbReference type="OrthoDB" id="5501688at2"/>
<feature type="transmembrane region" description="Helical" evidence="10">
    <location>
        <begin position="65"/>
        <end position="84"/>
    </location>
</feature>
<evidence type="ECO:0000256" key="3">
    <source>
        <dbReference type="ARBA" id="ARBA00022692"/>
    </source>
</evidence>
<evidence type="ECO:0000256" key="4">
    <source>
        <dbReference type="ARBA" id="ARBA00022989"/>
    </source>
</evidence>
<evidence type="ECO:0000256" key="1">
    <source>
        <dbReference type="ARBA" id="ARBA00004141"/>
    </source>
</evidence>
<dbReference type="Gene3D" id="1.10.3080.10">
    <property type="entry name" value="Clc chloride channel"/>
    <property type="match status" value="1"/>
</dbReference>
<evidence type="ECO:0000313" key="11">
    <source>
        <dbReference type="EMBL" id="MRG96069.1"/>
    </source>
</evidence>
<dbReference type="PANTHER" id="PTHR43427">
    <property type="entry name" value="CHLORIDE CHANNEL PROTEIN CLC-E"/>
    <property type="match status" value="1"/>
</dbReference>
<dbReference type="SUPFAM" id="SSF81340">
    <property type="entry name" value="Clc chloride channel"/>
    <property type="match status" value="1"/>
</dbReference>
<keyword evidence="9" id="KW-0407">Ion channel</keyword>
<keyword evidence="4 10" id="KW-1133">Transmembrane helix</keyword>
<keyword evidence="12" id="KW-1185">Reference proteome</keyword>
<keyword evidence="6 10" id="KW-0472">Membrane</keyword>
<gene>
    <name evidence="11" type="ORF">GF068_29730</name>
</gene>
<evidence type="ECO:0000256" key="9">
    <source>
        <dbReference type="ARBA" id="ARBA00023303"/>
    </source>
</evidence>
<evidence type="ECO:0000256" key="2">
    <source>
        <dbReference type="ARBA" id="ARBA00022448"/>
    </source>
</evidence>
<evidence type="ECO:0000256" key="5">
    <source>
        <dbReference type="ARBA" id="ARBA00023065"/>
    </source>
</evidence>
<feature type="transmembrane region" description="Helical" evidence="10">
    <location>
        <begin position="179"/>
        <end position="203"/>
    </location>
</feature>
<dbReference type="PRINTS" id="PR00762">
    <property type="entry name" value="CLCHANNEL"/>
</dbReference>
<dbReference type="InterPro" id="IPR050368">
    <property type="entry name" value="ClC-type_chloride_channel"/>
</dbReference>
<dbReference type="CDD" id="cd00400">
    <property type="entry name" value="Voltage_gated_ClC"/>
    <property type="match status" value="1"/>
</dbReference>
<keyword evidence="5" id="KW-0406">Ion transport</keyword>
<evidence type="ECO:0000256" key="10">
    <source>
        <dbReference type="SAM" id="Phobius"/>
    </source>
</evidence>
<keyword evidence="7" id="KW-0869">Chloride channel</keyword>
<feature type="transmembrane region" description="Helical" evidence="10">
    <location>
        <begin position="424"/>
        <end position="443"/>
    </location>
</feature>
<dbReference type="GO" id="GO:0005254">
    <property type="term" value="F:chloride channel activity"/>
    <property type="evidence" value="ECO:0007669"/>
    <property type="project" value="UniProtKB-KW"/>
</dbReference>
<dbReference type="EMBL" id="WJIE01000010">
    <property type="protein sequence ID" value="MRG96069.1"/>
    <property type="molecule type" value="Genomic_DNA"/>
</dbReference>
<dbReference type="AlphaFoldDB" id="A0A6N7PVZ4"/>
<name>A0A6N7PVZ4_9BACT</name>
<keyword evidence="2" id="KW-0813">Transport</keyword>
<feature type="transmembrane region" description="Helical" evidence="10">
    <location>
        <begin position="249"/>
        <end position="270"/>
    </location>
</feature>
<evidence type="ECO:0000256" key="6">
    <source>
        <dbReference type="ARBA" id="ARBA00023136"/>
    </source>
</evidence>
<keyword evidence="8" id="KW-0868">Chloride</keyword>
<dbReference type="PANTHER" id="PTHR43427:SF6">
    <property type="entry name" value="CHLORIDE CHANNEL PROTEIN CLC-E"/>
    <property type="match status" value="1"/>
</dbReference>
<feature type="transmembrane region" description="Helical" evidence="10">
    <location>
        <begin position="359"/>
        <end position="380"/>
    </location>
</feature>
<proteinExistence type="predicted"/>
<reference evidence="11 12" key="1">
    <citation type="submission" date="2019-10" db="EMBL/GenBank/DDBJ databases">
        <title>A soil myxobacterium in the family Polyangiaceae.</title>
        <authorList>
            <person name="Li Y."/>
            <person name="Wang J."/>
        </authorList>
    </citation>
    <scope>NUCLEOTIDE SEQUENCE [LARGE SCALE GENOMIC DNA]</scope>
    <source>
        <strain evidence="11 12">DSM 14734</strain>
    </source>
</reference>
<keyword evidence="3 10" id="KW-0812">Transmembrane</keyword>
<evidence type="ECO:0000256" key="8">
    <source>
        <dbReference type="ARBA" id="ARBA00023214"/>
    </source>
</evidence>
<evidence type="ECO:0000256" key="7">
    <source>
        <dbReference type="ARBA" id="ARBA00023173"/>
    </source>
</evidence>
<sequence length="485" mass="50385">MGDLFKRLDHEQRALHDSWDDVVRVLFVVSMMSAAVWSLCSALRFVVHAGSDWLVHHVAGAPSPWAWAVLLGVLVVGGLARGALLRRPGWDETAGDGMDVALANYHSTYDHAGDDPRPRFERPAFGLALRKAAATALTLATGGSGGLEAPVVVIGEAVGAGWARVFRVRSEHELRTYQLAGIAAAVTTLLGAPFAGALFAIEFCYGDRIIYRKFAYALLAGLVAYTLNQRFIGLEPIFSAPPHARSHTLAEYGITALVAITVSAPVALAFGRLMAKTADLVGKVSLVFRGAVGALGTGLVALLLSVAAGIPAHHVLGMGEHTLAELLRPGATFPIHVLLLAAMGKMITTGLTIRSGGSAGMLIPSMFLGGVSGALMGEVLRRTGVLPELDLALLVVVGIASALVAVIGVPLAAIALVLEVFGAAYGPPALLSCGVTYVLTLRIRVYGNQRMSPDPDADETGFADAGEAADAGAAAGMEGRPEGEP</sequence>
<feature type="transmembrane region" description="Helical" evidence="10">
    <location>
        <begin position="392"/>
        <end position="418"/>
    </location>
</feature>
<dbReference type="InterPro" id="IPR014743">
    <property type="entry name" value="Cl-channel_core"/>
</dbReference>
<feature type="transmembrane region" description="Helical" evidence="10">
    <location>
        <begin position="21"/>
        <end position="45"/>
    </location>
</feature>
<feature type="transmembrane region" description="Helical" evidence="10">
    <location>
        <begin position="290"/>
        <end position="312"/>
    </location>
</feature>
<accession>A0A6N7PVZ4</accession>
<comment type="caution">
    <text evidence="11">The sequence shown here is derived from an EMBL/GenBank/DDBJ whole genome shotgun (WGS) entry which is preliminary data.</text>
</comment>
<dbReference type="Pfam" id="PF00654">
    <property type="entry name" value="Voltage_CLC"/>
    <property type="match status" value="1"/>
</dbReference>
<protein>
    <submittedName>
        <fullName evidence="11">Chloride channel protein</fullName>
    </submittedName>
</protein>